<keyword evidence="6" id="KW-0969">Cilium</keyword>
<keyword evidence="2 3" id="KW-0975">Bacterial flagellum</keyword>
<keyword evidence="6" id="KW-0966">Cell projection</keyword>
<dbReference type="Proteomes" id="UP001139104">
    <property type="component" value="Unassembled WGS sequence"/>
</dbReference>
<evidence type="ECO:0000256" key="2">
    <source>
        <dbReference type="ARBA" id="ARBA00023143"/>
    </source>
</evidence>
<feature type="domain" description="Flagellin N-terminal" evidence="4">
    <location>
        <begin position="6"/>
        <end position="142"/>
    </location>
</feature>
<keyword evidence="6" id="KW-0282">Flagellum</keyword>
<evidence type="ECO:0000256" key="3">
    <source>
        <dbReference type="RuleBase" id="RU362073"/>
    </source>
</evidence>
<evidence type="ECO:0000313" key="7">
    <source>
        <dbReference type="Proteomes" id="UP001139104"/>
    </source>
</evidence>
<dbReference type="NCBIfam" id="NF004669">
    <property type="entry name" value="PRK06008.1"/>
    <property type="match status" value="1"/>
</dbReference>
<evidence type="ECO:0000313" key="6">
    <source>
        <dbReference type="EMBL" id="MCI4682182.1"/>
    </source>
</evidence>
<gene>
    <name evidence="6" type="ORF">K2U94_05290</name>
</gene>
<dbReference type="SUPFAM" id="SSF64518">
    <property type="entry name" value="Phase 1 flagellin"/>
    <property type="match status" value="1"/>
</dbReference>
<keyword evidence="3" id="KW-0964">Secreted</keyword>
<dbReference type="Gene3D" id="1.20.1330.10">
    <property type="entry name" value="f41 fragment of flagellin, N-terminal domain"/>
    <property type="match status" value="1"/>
</dbReference>
<dbReference type="RefSeq" id="WP_243066210.1">
    <property type="nucleotide sequence ID" value="NZ_JAIVFK010000014.1"/>
</dbReference>
<protein>
    <recommendedName>
        <fullName evidence="3">Flagellin</fullName>
    </recommendedName>
</protein>
<comment type="similarity">
    <text evidence="1 3">Belongs to the bacterial flagellin family.</text>
</comment>
<keyword evidence="7" id="KW-1185">Reference proteome</keyword>
<reference evidence="6" key="1">
    <citation type="journal article" date="2022" name="ISME J.">
        <title>Identification of active gaseous-alkane degraders at natural gas seeps.</title>
        <authorList>
            <person name="Farhan Ul Haque M."/>
            <person name="Hernandez M."/>
            <person name="Crombie A.T."/>
            <person name="Murrell J.C."/>
        </authorList>
    </citation>
    <scope>NUCLEOTIDE SEQUENCE</scope>
    <source>
        <strain evidence="6">PC2</strain>
    </source>
</reference>
<proteinExistence type="inferred from homology"/>
<comment type="subcellular location">
    <subcellularLocation>
        <location evidence="3">Secreted</location>
    </subcellularLocation>
    <subcellularLocation>
        <location evidence="3">Bacterial flagellum</location>
    </subcellularLocation>
</comment>
<evidence type="ECO:0000259" key="4">
    <source>
        <dbReference type="Pfam" id="PF00669"/>
    </source>
</evidence>
<evidence type="ECO:0000256" key="1">
    <source>
        <dbReference type="ARBA" id="ARBA00005709"/>
    </source>
</evidence>
<dbReference type="Pfam" id="PF00700">
    <property type="entry name" value="Flagellin_C"/>
    <property type="match status" value="1"/>
</dbReference>
<name>A0ABS9Z3M2_9HYPH</name>
<organism evidence="6 7">
    <name type="scientific">Candidatus Rhodoblastus alkanivorans</name>
    <dbReference type="NCBI Taxonomy" id="2954117"/>
    <lineage>
        <taxon>Bacteria</taxon>
        <taxon>Pseudomonadati</taxon>
        <taxon>Pseudomonadota</taxon>
        <taxon>Alphaproteobacteria</taxon>
        <taxon>Hyphomicrobiales</taxon>
        <taxon>Rhodoblastaceae</taxon>
        <taxon>Rhodoblastus</taxon>
    </lineage>
</organism>
<sequence>MSLNAVSSATLSSILQNTVSRIQSQLTTSEIENSTGKLADIGLTLGADSGQDIALHQQMADLTAISNSNAVVTAQLGGAANALTSLQSTASTMLSAFVDGASGTANSIGAAGLQQQASGALQTFASLMNSDVGGVYVFGGINSGVAPIAAYSQTPPSMAQNAVETAFQNYFGFAISSSNVNSITGTQMQTFLTNQFAALFSGSNWTSDWSSASDTAATNRIGANQTVTTSVSGNDPAFQNMAEALTMVSAFGGLNLSSDAYSTLMSTAQSVMNSANNGLISASTAVGTMENQVTEANSAINLQQNVLTTQINAAETVNAYDVATQVSNLSTQLQTAYSLTSQIHKLSLVNFL</sequence>
<dbReference type="InterPro" id="IPR046358">
    <property type="entry name" value="Flagellin_C"/>
</dbReference>
<comment type="caution">
    <text evidence="6">The sequence shown here is derived from an EMBL/GenBank/DDBJ whole genome shotgun (WGS) entry which is preliminary data.</text>
</comment>
<accession>A0ABS9Z3M2</accession>
<dbReference type="EMBL" id="JAIVFP010000001">
    <property type="protein sequence ID" value="MCI4682182.1"/>
    <property type="molecule type" value="Genomic_DNA"/>
</dbReference>
<comment type="function">
    <text evidence="3">Flagellin is the subunit protein which polymerizes to form the filaments of bacterial flagella.</text>
</comment>
<feature type="domain" description="Flagellin C-terminal" evidence="5">
    <location>
        <begin position="272"/>
        <end position="352"/>
    </location>
</feature>
<evidence type="ECO:0000259" key="5">
    <source>
        <dbReference type="Pfam" id="PF00700"/>
    </source>
</evidence>
<dbReference type="Pfam" id="PF00669">
    <property type="entry name" value="Flagellin_N"/>
    <property type="match status" value="1"/>
</dbReference>
<dbReference type="InterPro" id="IPR001029">
    <property type="entry name" value="Flagellin_N"/>
</dbReference>